<accession>A0ABU4G681</accession>
<dbReference type="InterPro" id="IPR036291">
    <property type="entry name" value="NAD(P)-bd_dom_sf"/>
</dbReference>
<proteinExistence type="predicted"/>
<keyword evidence="2" id="KW-1185">Reference proteome</keyword>
<name>A0ABU4G681_9BACL</name>
<organism evidence="1 2">
    <name type="scientific">Sporosarcina saromensis</name>
    <dbReference type="NCBI Taxonomy" id="359365"/>
    <lineage>
        <taxon>Bacteria</taxon>
        <taxon>Bacillati</taxon>
        <taxon>Bacillota</taxon>
        <taxon>Bacilli</taxon>
        <taxon>Bacillales</taxon>
        <taxon>Caryophanaceae</taxon>
        <taxon>Sporosarcina</taxon>
    </lineage>
</organism>
<dbReference type="EMBL" id="JAUBDI010000003">
    <property type="protein sequence ID" value="MDW0112469.1"/>
    <property type="molecule type" value="Genomic_DNA"/>
</dbReference>
<dbReference type="Pfam" id="PF02423">
    <property type="entry name" value="OCD_Mu_crystall"/>
    <property type="match status" value="1"/>
</dbReference>
<dbReference type="Gene3D" id="3.30.1780.10">
    <property type="entry name" value="ornithine cyclodeaminase, domain 1"/>
    <property type="match status" value="1"/>
</dbReference>
<reference evidence="1 2" key="1">
    <citation type="submission" date="2023-06" db="EMBL/GenBank/DDBJ databases">
        <title>Sporosarcina sp. nov., isolated from Korean traditional fermented seafood 'Jeotgal'.</title>
        <authorList>
            <person name="Yang A.I."/>
            <person name="Shin N.-R."/>
        </authorList>
    </citation>
    <scope>NUCLEOTIDE SEQUENCE [LARGE SCALE GENOMIC DNA]</scope>
    <source>
        <strain evidence="1 2">KCTC13119</strain>
    </source>
</reference>
<dbReference type="SUPFAM" id="SSF51735">
    <property type="entry name" value="NAD(P)-binding Rossmann-fold domains"/>
    <property type="match status" value="1"/>
</dbReference>
<comment type="caution">
    <text evidence="1">The sequence shown here is derived from an EMBL/GenBank/DDBJ whole genome shotgun (WGS) entry which is preliminary data.</text>
</comment>
<dbReference type="RefSeq" id="WP_317942366.1">
    <property type="nucleotide sequence ID" value="NZ_JAUBDI010000003.1"/>
</dbReference>
<dbReference type="Gene3D" id="3.40.50.720">
    <property type="entry name" value="NAD(P)-binding Rossmann-like Domain"/>
    <property type="match status" value="1"/>
</dbReference>
<dbReference type="PANTHER" id="PTHR13812">
    <property type="entry name" value="KETIMINE REDUCTASE MU-CRYSTALLIN"/>
    <property type="match status" value="1"/>
</dbReference>
<sequence length="329" mass="36095">MLLINEQEIQSIYKMQDALADVEQILQAKAEKQIENPHRTVIEFPKHGASVLYMPSSDLVNEMSTIKTVSIFPENPTVGKPTTQGVILVTDAQNGEHLAMMNASYLTRLRTGALSGLATDRLARNDATTLTVIGTGAMAFEQVIGVLAVRSIKKMMLVNPTTSKAEAFKERLLEFGIDPTIQIEIVEDVATAVRQADIICCSTRSTTPVFDGNDVRPGTHVNGVGSYLPHMREMDHTFITRCAKIVTDDEAGVKEEAGEIIFANEQDDWAYEDLHGELMNVVIGKVPGREHADEITFFKSVGAAYFDLAVAQGVYRKAVEQQVGVEVLL</sequence>
<dbReference type="PIRSF" id="PIRSF001439">
    <property type="entry name" value="CryM"/>
    <property type="match status" value="1"/>
</dbReference>
<evidence type="ECO:0000313" key="1">
    <source>
        <dbReference type="EMBL" id="MDW0112469.1"/>
    </source>
</evidence>
<protein>
    <submittedName>
        <fullName evidence="1">Ornithine cyclodeaminase family protein</fullName>
    </submittedName>
</protein>
<dbReference type="Proteomes" id="UP001282284">
    <property type="component" value="Unassembled WGS sequence"/>
</dbReference>
<dbReference type="InterPro" id="IPR023401">
    <property type="entry name" value="ODC_N"/>
</dbReference>
<dbReference type="InterPro" id="IPR003462">
    <property type="entry name" value="ODC_Mu_crystall"/>
</dbReference>
<evidence type="ECO:0000313" key="2">
    <source>
        <dbReference type="Proteomes" id="UP001282284"/>
    </source>
</evidence>
<dbReference type="PANTHER" id="PTHR13812:SF19">
    <property type="entry name" value="KETIMINE REDUCTASE MU-CRYSTALLIN"/>
    <property type="match status" value="1"/>
</dbReference>
<gene>
    <name evidence="1" type="ORF">QT711_04675</name>
</gene>